<organism evidence="2 3">
    <name type="scientific">Chamaesiphon polymorphus CCALA 037</name>
    <dbReference type="NCBI Taxonomy" id="2107692"/>
    <lineage>
        <taxon>Bacteria</taxon>
        <taxon>Bacillati</taxon>
        <taxon>Cyanobacteriota</taxon>
        <taxon>Cyanophyceae</taxon>
        <taxon>Gomontiellales</taxon>
        <taxon>Chamaesiphonaceae</taxon>
        <taxon>Chamaesiphon</taxon>
    </lineage>
</organism>
<evidence type="ECO:0000313" key="2">
    <source>
        <dbReference type="EMBL" id="PSB47149.1"/>
    </source>
</evidence>
<evidence type="ECO:0000313" key="3">
    <source>
        <dbReference type="Proteomes" id="UP000238937"/>
    </source>
</evidence>
<evidence type="ECO:0000256" key="1">
    <source>
        <dbReference type="SAM" id="SignalP"/>
    </source>
</evidence>
<dbReference type="RefSeq" id="WP_106311066.1">
    <property type="nucleotide sequence ID" value="NZ_PVWO01000464.1"/>
</dbReference>
<accession>A0A2T1FQG1</accession>
<reference evidence="2 3" key="1">
    <citation type="submission" date="2018-03" db="EMBL/GenBank/DDBJ databases">
        <title>The ancient ancestry and fast evolution of plastids.</title>
        <authorList>
            <person name="Moore K.R."/>
            <person name="Magnabosco C."/>
            <person name="Momper L."/>
            <person name="Gold D.A."/>
            <person name="Bosak T."/>
            <person name="Fournier G.P."/>
        </authorList>
    </citation>
    <scope>NUCLEOTIDE SEQUENCE [LARGE SCALE GENOMIC DNA]</scope>
    <source>
        <strain evidence="2 3">CCALA 037</strain>
    </source>
</reference>
<proteinExistence type="predicted"/>
<name>A0A2T1FQG1_9CYAN</name>
<protein>
    <recommendedName>
        <fullName evidence="4">Leucine-rich repeat domain-containing protein</fullName>
    </recommendedName>
</protein>
<feature type="chain" id="PRO_5015594017" description="Leucine-rich repeat domain-containing protein" evidence="1">
    <location>
        <begin position="22"/>
        <end position="363"/>
    </location>
</feature>
<comment type="caution">
    <text evidence="2">The sequence shown here is derived from an EMBL/GenBank/DDBJ whole genome shotgun (WGS) entry which is preliminary data.</text>
</comment>
<dbReference type="OrthoDB" id="415264at2"/>
<dbReference type="Proteomes" id="UP000238937">
    <property type="component" value="Unassembled WGS sequence"/>
</dbReference>
<feature type="signal peptide" evidence="1">
    <location>
        <begin position="1"/>
        <end position="21"/>
    </location>
</feature>
<gene>
    <name evidence="2" type="ORF">C7B77_24455</name>
</gene>
<sequence length="363" mass="38627">MLRYLAAICTILLLFPTVAQAQNNDPFSQATIGGMSRFTSPVRAQIPDRASDALGGASEINCPRGAAPATCIPMAVWNATFKTGDLTPAAIAATTGKPIDPNASLAAATPWLSRVTIADAISADPAMANLPVTTADGTRTTLGKLGAGNRILGRAVDLRQTTISQFPQIQNIQLKRFPGLAKLPANVVPGLSQIKIANMPGFRMPAGVALMKLDVIRTKERNIQHMVMSGSNQQPNAKCDRNCDYGEFHPWVGMPYLRGAKIISGDSLSVRGGEGLLAMVNGGMEPTGVEANIGSGGIKFVLRNLNPRTGSATVAINLRFCGWLVGCTPYFIGIPLFPISERNNWFPIVATNASVYRQVKLRN</sequence>
<evidence type="ECO:0008006" key="4">
    <source>
        <dbReference type="Google" id="ProtNLM"/>
    </source>
</evidence>
<dbReference type="AlphaFoldDB" id="A0A2T1FQG1"/>
<keyword evidence="1" id="KW-0732">Signal</keyword>
<keyword evidence="3" id="KW-1185">Reference proteome</keyword>
<dbReference type="EMBL" id="PVWO01000464">
    <property type="protein sequence ID" value="PSB47149.1"/>
    <property type="molecule type" value="Genomic_DNA"/>
</dbReference>